<organism evidence="8 9">
    <name type="scientific">Turicibacter sanguinis</name>
    <dbReference type="NCBI Taxonomy" id="154288"/>
    <lineage>
        <taxon>Bacteria</taxon>
        <taxon>Bacillati</taxon>
        <taxon>Bacillota</taxon>
        <taxon>Erysipelotrichia</taxon>
        <taxon>Erysipelotrichales</taxon>
        <taxon>Turicibacteraceae</taxon>
        <taxon>Turicibacter</taxon>
    </lineage>
</organism>
<evidence type="ECO:0000256" key="4">
    <source>
        <dbReference type="ARBA" id="ARBA00022801"/>
    </source>
</evidence>
<evidence type="ECO:0000256" key="5">
    <source>
        <dbReference type="ARBA" id="ARBA00022833"/>
    </source>
</evidence>
<dbReference type="GO" id="GO:0046872">
    <property type="term" value="F:metal ion binding"/>
    <property type="evidence" value="ECO:0007669"/>
    <property type="project" value="UniProtKB-KW"/>
</dbReference>
<keyword evidence="6" id="KW-0482">Metalloprotease</keyword>
<dbReference type="PROSITE" id="PS50249">
    <property type="entry name" value="MPN"/>
    <property type="match status" value="1"/>
</dbReference>
<dbReference type="InterPro" id="IPR020891">
    <property type="entry name" value="UPF0758_CS"/>
</dbReference>
<keyword evidence="3" id="KW-0479">Metal-binding</keyword>
<accession>A0A9X4XHK0</accession>
<dbReference type="EMBL" id="WMQE01000047">
    <property type="protein sequence ID" value="MTK22652.1"/>
    <property type="molecule type" value="Genomic_DNA"/>
</dbReference>
<protein>
    <submittedName>
        <fullName evidence="8">DNA repair protein RadC</fullName>
    </submittedName>
</protein>
<dbReference type="PANTHER" id="PTHR30471:SF3">
    <property type="entry name" value="UPF0758 PROTEIN YEES-RELATED"/>
    <property type="match status" value="1"/>
</dbReference>
<evidence type="ECO:0000256" key="6">
    <source>
        <dbReference type="ARBA" id="ARBA00023049"/>
    </source>
</evidence>
<evidence type="ECO:0000313" key="8">
    <source>
        <dbReference type="EMBL" id="MTK22652.1"/>
    </source>
</evidence>
<evidence type="ECO:0000256" key="3">
    <source>
        <dbReference type="ARBA" id="ARBA00022723"/>
    </source>
</evidence>
<dbReference type="GO" id="GO:0006508">
    <property type="term" value="P:proteolysis"/>
    <property type="evidence" value="ECO:0007669"/>
    <property type="project" value="UniProtKB-KW"/>
</dbReference>
<dbReference type="GO" id="GO:0008237">
    <property type="term" value="F:metallopeptidase activity"/>
    <property type="evidence" value="ECO:0007669"/>
    <property type="project" value="UniProtKB-KW"/>
</dbReference>
<dbReference type="AlphaFoldDB" id="A0A9X4XHK0"/>
<evidence type="ECO:0000259" key="7">
    <source>
        <dbReference type="PROSITE" id="PS50249"/>
    </source>
</evidence>
<dbReference type="Gene3D" id="3.40.140.10">
    <property type="entry name" value="Cytidine Deaminase, domain 2"/>
    <property type="match status" value="1"/>
</dbReference>
<dbReference type="NCBIfam" id="TIGR00608">
    <property type="entry name" value="radc"/>
    <property type="match status" value="1"/>
</dbReference>
<dbReference type="PROSITE" id="PS01302">
    <property type="entry name" value="UPF0758"/>
    <property type="match status" value="1"/>
</dbReference>
<evidence type="ECO:0000313" key="9">
    <source>
        <dbReference type="Proteomes" id="UP000487649"/>
    </source>
</evidence>
<dbReference type="Proteomes" id="UP000487649">
    <property type="component" value="Unassembled WGS sequence"/>
</dbReference>
<feature type="domain" description="MPN" evidence="7">
    <location>
        <begin position="27"/>
        <end position="149"/>
    </location>
</feature>
<name>A0A9X4XHK0_9FIRM</name>
<sequence length="149" mass="16481">MSNVAKRINIVSIKMVKESSFLYQTRQILSPSDAYEMIKEQLEGLDREQFIVACLNTKNEPTNITVVSVGSLNKAIVHPREVFKTAILSNAASVMAFHNHPSGDTTPSDQDIQLTHRLVEAGELLGIKLLDHLIIGDGSFTSLKEKGYL</sequence>
<dbReference type="InterPro" id="IPR037518">
    <property type="entry name" value="MPN"/>
</dbReference>
<reference evidence="8 9" key="1">
    <citation type="journal article" date="2019" name="Nat. Med.">
        <title>A library of human gut bacterial isolates paired with longitudinal multiomics data enables mechanistic microbiome research.</title>
        <authorList>
            <person name="Poyet M."/>
            <person name="Groussin M."/>
            <person name="Gibbons S.M."/>
            <person name="Avila-Pacheco J."/>
            <person name="Jiang X."/>
            <person name="Kearney S.M."/>
            <person name="Perrotta A.R."/>
            <person name="Berdy B."/>
            <person name="Zhao S."/>
            <person name="Lieberman T.D."/>
            <person name="Swanson P.K."/>
            <person name="Smith M."/>
            <person name="Roesemann S."/>
            <person name="Alexander J.E."/>
            <person name="Rich S.A."/>
            <person name="Livny J."/>
            <person name="Vlamakis H."/>
            <person name="Clish C."/>
            <person name="Bullock K."/>
            <person name="Deik A."/>
            <person name="Scott J."/>
            <person name="Pierce K.A."/>
            <person name="Xavier R.J."/>
            <person name="Alm E.J."/>
        </authorList>
    </citation>
    <scope>NUCLEOTIDE SEQUENCE [LARGE SCALE GENOMIC DNA]</scope>
    <source>
        <strain evidence="8 9">BIOML-A198</strain>
    </source>
</reference>
<comment type="caution">
    <text evidence="8">The sequence shown here is derived from an EMBL/GenBank/DDBJ whole genome shotgun (WGS) entry which is preliminary data.</text>
</comment>
<comment type="similarity">
    <text evidence="1">Belongs to the UPF0758 family.</text>
</comment>
<keyword evidence="4" id="KW-0378">Hydrolase</keyword>
<dbReference type="Pfam" id="PF04002">
    <property type="entry name" value="RadC"/>
    <property type="match status" value="1"/>
</dbReference>
<proteinExistence type="inferred from homology"/>
<dbReference type="CDD" id="cd08071">
    <property type="entry name" value="MPN_DUF2466"/>
    <property type="match status" value="1"/>
</dbReference>
<evidence type="ECO:0000256" key="1">
    <source>
        <dbReference type="ARBA" id="ARBA00010243"/>
    </source>
</evidence>
<keyword evidence="5" id="KW-0862">Zinc</keyword>
<dbReference type="InterPro" id="IPR025657">
    <property type="entry name" value="RadC_JAB"/>
</dbReference>
<dbReference type="PANTHER" id="PTHR30471">
    <property type="entry name" value="DNA REPAIR PROTEIN RADC"/>
    <property type="match status" value="1"/>
</dbReference>
<keyword evidence="2" id="KW-0645">Protease</keyword>
<gene>
    <name evidence="8" type="primary">radC</name>
    <name evidence="8" type="ORF">GMA92_14685</name>
</gene>
<dbReference type="InterPro" id="IPR001405">
    <property type="entry name" value="UPF0758"/>
</dbReference>
<evidence type="ECO:0000256" key="2">
    <source>
        <dbReference type="ARBA" id="ARBA00022670"/>
    </source>
</evidence>